<dbReference type="VEuPathDB" id="AmoebaDB:DICPUDRAFT_93057"/>
<dbReference type="EMBL" id="GL871370">
    <property type="protein sequence ID" value="EGC29982.1"/>
    <property type="molecule type" value="Genomic_DNA"/>
</dbReference>
<keyword evidence="3" id="KW-1185">Reference proteome</keyword>
<dbReference type="eggNOG" id="ENOG502RHY6">
    <property type="taxonomic scope" value="Eukaryota"/>
</dbReference>
<dbReference type="AlphaFoldDB" id="F1A1E1"/>
<name>F1A1E1_DICPU</name>
<sequence>MNIFKLVLIIIFIIVNYNNGNIILALNDPSKEVDCGDISGSSNQFFSVFNLAKQITISTPFTSTIAGASISTPKTSSNINQSCEYYNSKNTVINAQKTTLGDQTKDIINSLSVQHYLLFNGSVTVSKGSNINISCNDLNNNECFKTNILDLSGKLLISNKLSNVNVQSDINISKTGILTTSSSSSLDSYPTQPKITSQNNINNNGGTIQVNQPLSITTKLLNINSNGIFNINAFSSINSPIDIKGSSQLNVNYESNIASDLNVYDNSIVKVQNIKLDNEKSSFNSNGANTISVTNFLSNGLLNINQSNVQVKSMFNMGSSSVVNILNNGGFFSNNNINISGSFNMENGFFSSYIGDFLLKDNSVFTTKSSNININSAFSSHGDSLFENNNCNNFAILSLDFKMNDNSKLKFGNCKEIQIESISSVLSNNAEFHILQKSKVMANSPFTLNDQSKLLINENSQH</sequence>
<dbReference type="Proteomes" id="UP000001064">
    <property type="component" value="Unassembled WGS sequence"/>
</dbReference>
<keyword evidence="1" id="KW-0732">Signal</keyword>
<feature type="chain" id="PRO_5003265547" evidence="1">
    <location>
        <begin position="21"/>
        <end position="462"/>
    </location>
</feature>
<feature type="signal peptide" evidence="1">
    <location>
        <begin position="1"/>
        <end position="20"/>
    </location>
</feature>
<dbReference type="KEGG" id="dpp:DICPUDRAFT_93057"/>
<reference evidence="3" key="1">
    <citation type="journal article" date="2011" name="Genome Biol.">
        <title>Comparative genomics of the social amoebae Dictyostelium discoideum and Dictyostelium purpureum.</title>
        <authorList>
            <consortium name="US DOE Joint Genome Institute (JGI-PGF)"/>
            <person name="Sucgang R."/>
            <person name="Kuo A."/>
            <person name="Tian X."/>
            <person name="Salerno W."/>
            <person name="Parikh A."/>
            <person name="Feasley C.L."/>
            <person name="Dalin E."/>
            <person name="Tu H."/>
            <person name="Huang E."/>
            <person name="Barry K."/>
            <person name="Lindquist E."/>
            <person name="Shapiro H."/>
            <person name="Bruce D."/>
            <person name="Schmutz J."/>
            <person name="Salamov A."/>
            <person name="Fey P."/>
            <person name="Gaudet P."/>
            <person name="Anjard C."/>
            <person name="Babu M.M."/>
            <person name="Basu S."/>
            <person name="Bushmanova Y."/>
            <person name="van der Wel H."/>
            <person name="Katoh-Kurasawa M."/>
            <person name="Dinh C."/>
            <person name="Coutinho P.M."/>
            <person name="Saito T."/>
            <person name="Elias M."/>
            <person name="Schaap P."/>
            <person name="Kay R.R."/>
            <person name="Henrissat B."/>
            <person name="Eichinger L."/>
            <person name="Rivero F."/>
            <person name="Putnam N.H."/>
            <person name="West C.M."/>
            <person name="Loomis W.F."/>
            <person name="Chisholm R.L."/>
            <person name="Shaulsky G."/>
            <person name="Strassmann J.E."/>
            <person name="Queller D.C."/>
            <person name="Kuspa A."/>
            <person name="Grigoriev I.V."/>
        </authorList>
    </citation>
    <scope>NUCLEOTIDE SEQUENCE [LARGE SCALE GENOMIC DNA]</scope>
    <source>
        <strain evidence="3">QSDP1</strain>
    </source>
</reference>
<organism evidence="2 3">
    <name type="scientific">Dictyostelium purpureum</name>
    <name type="common">Slime mold</name>
    <dbReference type="NCBI Taxonomy" id="5786"/>
    <lineage>
        <taxon>Eukaryota</taxon>
        <taxon>Amoebozoa</taxon>
        <taxon>Evosea</taxon>
        <taxon>Eumycetozoa</taxon>
        <taxon>Dictyostelia</taxon>
        <taxon>Dictyosteliales</taxon>
        <taxon>Dictyosteliaceae</taxon>
        <taxon>Dictyostelium</taxon>
    </lineage>
</organism>
<feature type="non-terminal residue" evidence="2">
    <location>
        <position position="462"/>
    </location>
</feature>
<evidence type="ECO:0000313" key="2">
    <source>
        <dbReference type="EMBL" id="EGC29982.1"/>
    </source>
</evidence>
<proteinExistence type="predicted"/>
<accession>F1A1E1</accession>
<protein>
    <submittedName>
        <fullName evidence="2">Uncharacterized protein</fullName>
    </submittedName>
</protein>
<evidence type="ECO:0000313" key="3">
    <source>
        <dbReference type="Proteomes" id="UP000001064"/>
    </source>
</evidence>
<dbReference type="RefSeq" id="XP_003293485.1">
    <property type="nucleotide sequence ID" value="XM_003293437.1"/>
</dbReference>
<gene>
    <name evidence="2" type="ORF">DICPUDRAFT_93057</name>
</gene>
<dbReference type="GeneID" id="10511411"/>
<dbReference type="InParanoid" id="F1A1E1"/>
<evidence type="ECO:0000256" key="1">
    <source>
        <dbReference type="SAM" id="SignalP"/>
    </source>
</evidence>